<evidence type="ECO:0000259" key="8">
    <source>
        <dbReference type="Pfam" id="PF00501"/>
    </source>
</evidence>
<evidence type="ECO:0000256" key="3">
    <source>
        <dbReference type="ARBA" id="ARBA00022741"/>
    </source>
</evidence>
<keyword evidence="3" id="KW-0547">Nucleotide-binding</keyword>
<reference evidence="9" key="1">
    <citation type="journal article" date="2014" name="PLoS ONE">
        <title>Transcriptome-Based Identification of ABC Transporters in the Western Tarnished Plant Bug Lygus hesperus.</title>
        <authorList>
            <person name="Hull J.J."/>
            <person name="Chaney K."/>
            <person name="Geib S.M."/>
            <person name="Fabrick J.A."/>
            <person name="Brent C.S."/>
            <person name="Walsh D."/>
            <person name="Lavine L.C."/>
        </authorList>
    </citation>
    <scope>NUCLEOTIDE SEQUENCE</scope>
</reference>
<evidence type="ECO:0000256" key="5">
    <source>
        <dbReference type="ARBA" id="ARBA00036527"/>
    </source>
</evidence>
<keyword evidence="4" id="KW-0067">ATP-binding</keyword>
<dbReference type="EMBL" id="GBHO01008749">
    <property type="protein sequence ID" value="JAG34855.1"/>
    <property type="molecule type" value="Transcribed_RNA"/>
</dbReference>
<reference evidence="9" key="2">
    <citation type="submission" date="2014-07" db="EMBL/GenBank/DDBJ databases">
        <authorList>
            <person name="Hull J."/>
        </authorList>
    </citation>
    <scope>NUCLEOTIDE SEQUENCE</scope>
</reference>
<comment type="catalytic activity">
    <reaction evidence="5">
        <text>a very long-chain fatty acid + ATP + CoA = a very long-chain fatty acyl-CoA + AMP + diphosphate</text>
        <dbReference type="Rhea" id="RHEA:54536"/>
        <dbReference type="ChEBI" id="CHEBI:30616"/>
        <dbReference type="ChEBI" id="CHEBI:33019"/>
        <dbReference type="ChEBI" id="CHEBI:57287"/>
        <dbReference type="ChEBI" id="CHEBI:58950"/>
        <dbReference type="ChEBI" id="CHEBI:138261"/>
        <dbReference type="ChEBI" id="CHEBI:456215"/>
    </reaction>
    <physiologicalReaction direction="left-to-right" evidence="5">
        <dbReference type="Rhea" id="RHEA:54537"/>
    </physiologicalReaction>
</comment>
<feature type="domain" description="AMP-dependent synthetase/ligase" evidence="8">
    <location>
        <begin position="78"/>
        <end position="424"/>
    </location>
</feature>
<evidence type="ECO:0000256" key="7">
    <source>
        <dbReference type="ARBA" id="ARBA00048666"/>
    </source>
</evidence>
<evidence type="ECO:0000256" key="6">
    <source>
        <dbReference type="ARBA" id="ARBA00041297"/>
    </source>
</evidence>
<sequence length="636" mass="71858">MIAKFCIKLFHFLQFIFSFSYKCVLFTFLFLLPSSYARSLDVLATTLPRDLMAIYVAVRMLLKSYYLKKCNATAYSEFRRAMLKHPDKTCFIFENDEWSFKRVDEYTSKTANAFSDLGYKKGDVVAVFVNSCPEYVCLWLGLSRLGVVSSLVNVNLRGQSLKFCIETCECSAVIFSGDLAPAILNIRNDLKSSMRYFQLGGTPKEGVSNLDNFLLRAFDVFKSPETINHTDHLVYVYTSGTTGFPKAAIIPHSRFLLMGTFSTIMLGLNPSDRIYIPLPLYHTAGGLLGISMSLIAGCAGVITPKFSASNYVLDCIKHECTVAMFIGEMCRYILLQPPSHEDRAHKLRMIVSTGLRPNVWQAFKTRFCIPMVREIYGATEGNIQFANMDDKIGAVGFIPQCLPRSIRRFVGVLVKVDPETQEPIRDQTGFCVECEVDELGMLLGLIPANNVTRTFSGYLDKRESEKKVIFNVFKMGDRAFITGDLMSMDKYGYLYFKDRTGDTYRWKGENVATFEIESLLSGIIQQHECIVYGVQVGNFEGKAGMVAIVDPLHEVDVDELAMYFEKNLSKHAIPLFIRLLPHTEITGTFRLKKTQLKKDGFDPSIVNDPLYFKQGKVYVELTKDVYEAILNGAIMI</sequence>
<proteinExistence type="inferred from homology"/>
<accession>A0A0A9YZ61</accession>
<dbReference type="AlphaFoldDB" id="A0A0A9YZ61"/>
<comment type="catalytic activity">
    <reaction evidence="7">
        <text>tetracosanoate + ATP + CoA = tetracosanoyl-CoA + AMP + diphosphate</text>
        <dbReference type="Rhea" id="RHEA:33639"/>
        <dbReference type="ChEBI" id="CHEBI:30616"/>
        <dbReference type="ChEBI" id="CHEBI:31014"/>
        <dbReference type="ChEBI" id="CHEBI:33019"/>
        <dbReference type="ChEBI" id="CHEBI:57287"/>
        <dbReference type="ChEBI" id="CHEBI:65052"/>
        <dbReference type="ChEBI" id="CHEBI:456215"/>
    </reaction>
    <physiologicalReaction direction="left-to-right" evidence="7">
        <dbReference type="Rhea" id="RHEA:33640"/>
    </physiologicalReaction>
</comment>
<keyword evidence="2" id="KW-0436">Ligase</keyword>
<dbReference type="GO" id="GO:0005324">
    <property type="term" value="F:long-chain fatty acid transmembrane transporter activity"/>
    <property type="evidence" value="ECO:0007669"/>
    <property type="project" value="TreeGrafter"/>
</dbReference>
<dbReference type="InterPro" id="IPR042099">
    <property type="entry name" value="ANL_N_sf"/>
</dbReference>
<evidence type="ECO:0000256" key="4">
    <source>
        <dbReference type="ARBA" id="ARBA00022840"/>
    </source>
</evidence>
<dbReference type="GO" id="GO:0005886">
    <property type="term" value="C:plasma membrane"/>
    <property type="evidence" value="ECO:0007669"/>
    <property type="project" value="TreeGrafter"/>
</dbReference>
<protein>
    <recommendedName>
        <fullName evidence="6">Long-chain-fatty-acid--CoA ligase</fullName>
    </recommendedName>
</protein>
<comment type="similarity">
    <text evidence="1">Belongs to the ATP-dependent AMP-binding enzyme family.</text>
</comment>
<gene>
    <name evidence="9" type="primary">SLC27A4_0</name>
    <name evidence="9" type="ORF">CM83_54362</name>
</gene>
<dbReference type="Pfam" id="PF00501">
    <property type="entry name" value="AMP-binding"/>
    <property type="match status" value="1"/>
</dbReference>
<dbReference type="Gene3D" id="3.40.50.12780">
    <property type="entry name" value="N-terminal domain of ligase-like"/>
    <property type="match status" value="1"/>
</dbReference>
<dbReference type="SUPFAM" id="SSF56801">
    <property type="entry name" value="Acetyl-CoA synthetase-like"/>
    <property type="match status" value="1"/>
</dbReference>
<dbReference type="InterPro" id="IPR000873">
    <property type="entry name" value="AMP-dep_synth/lig_dom"/>
</dbReference>
<evidence type="ECO:0000256" key="2">
    <source>
        <dbReference type="ARBA" id="ARBA00022598"/>
    </source>
</evidence>
<dbReference type="InterPro" id="IPR020845">
    <property type="entry name" value="AMP-binding_CS"/>
</dbReference>
<dbReference type="PANTHER" id="PTHR43107:SF15">
    <property type="entry name" value="FATTY ACID TRANSPORT PROTEIN 3, ISOFORM A"/>
    <property type="match status" value="1"/>
</dbReference>
<dbReference type="GO" id="GO:0005789">
    <property type="term" value="C:endoplasmic reticulum membrane"/>
    <property type="evidence" value="ECO:0007669"/>
    <property type="project" value="TreeGrafter"/>
</dbReference>
<name>A0A0A9YZ61_LYGHE</name>
<dbReference type="GO" id="GO:0004467">
    <property type="term" value="F:long-chain fatty acid-CoA ligase activity"/>
    <property type="evidence" value="ECO:0007669"/>
    <property type="project" value="TreeGrafter"/>
</dbReference>
<evidence type="ECO:0000256" key="1">
    <source>
        <dbReference type="ARBA" id="ARBA00006432"/>
    </source>
</evidence>
<dbReference type="GO" id="GO:0044539">
    <property type="term" value="P:long-chain fatty acid import into cell"/>
    <property type="evidence" value="ECO:0007669"/>
    <property type="project" value="TreeGrafter"/>
</dbReference>
<dbReference type="PANTHER" id="PTHR43107">
    <property type="entry name" value="LONG-CHAIN FATTY ACID TRANSPORT PROTEIN"/>
    <property type="match status" value="1"/>
</dbReference>
<dbReference type="PROSITE" id="PS00455">
    <property type="entry name" value="AMP_BINDING"/>
    <property type="match status" value="1"/>
</dbReference>
<dbReference type="InterPro" id="IPR045851">
    <property type="entry name" value="AMP-bd_C_sf"/>
</dbReference>
<organism evidence="9">
    <name type="scientific">Lygus hesperus</name>
    <name type="common">Western plant bug</name>
    <dbReference type="NCBI Taxonomy" id="30085"/>
    <lineage>
        <taxon>Eukaryota</taxon>
        <taxon>Metazoa</taxon>
        <taxon>Ecdysozoa</taxon>
        <taxon>Arthropoda</taxon>
        <taxon>Hexapoda</taxon>
        <taxon>Insecta</taxon>
        <taxon>Pterygota</taxon>
        <taxon>Neoptera</taxon>
        <taxon>Paraneoptera</taxon>
        <taxon>Hemiptera</taxon>
        <taxon>Heteroptera</taxon>
        <taxon>Panheteroptera</taxon>
        <taxon>Cimicomorpha</taxon>
        <taxon>Miridae</taxon>
        <taxon>Mirini</taxon>
        <taxon>Lygus</taxon>
    </lineage>
</organism>
<dbReference type="Gene3D" id="3.30.300.30">
    <property type="match status" value="1"/>
</dbReference>
<evidence type="ECO:0000313" key="9">
    <source>
        <dbReference type="EMBL" id="JAG34855.1"/>
    </source>
</evidence>
<dbReference type="GO" id="GO:0005524">
    <property type="term" value="F:ATP binding"/>
    <property type="evidence" value="ECO:0007669"/>
    <property type="project" value="UniProtKB-KW"/>
</dbReference>